<feature type="compositionally biased region" description="Acidic residues" evidence="1">
    <location>
        <begin position="96"/>
        <end position="109"/>
    </location>
</feature>
<feature type="compositionally biased region" description="Acidic residues" evidence="1">
    <location>
        <begin position="151"/>
        <end position="161"/>
    </location>
</feature>
<reference evidence="6" key="1">
    <citation type="journal article" date="2020" name="PLoS Negl. Trop. Dis.">
        <title>High-quality nuclear genome for Sarcoptes scabiei-A critical resource for a neglected parasite.</title>
        <authorList>
            <person name="Korhonen P.K."/>
            <person name="Gasser R.B."/>
            <person name="Ma G."/>
            <person name="Wang T."/>
            <person name="Stroehlein A.J."/>
            <person name="Young N.D."/>
            <person name="Ang C.S."/>
            <person name="Fernando D.D."/>
            <person name="Lu H.C."/>
            <person name="Taylor S."/>
            <person name="Reynolds S.L."/>
            <person name="Mofiz E."/>
            <person name="Najaraj S.H."/>
            <person name="Gowda H."/>
            <person name="Madugundu A."/>
            <person name="Renuse S."/>
            <person name="Holt D."/>
            <person name="Pandey A."/>
            <person name="Papenfuss A.T."/>
            <person name="Fischer K."/>
        </authorList>
    </citation>
    <scope>NUCLEOTIDE SEQUENCE [LARGE SCALE GENOMIC DNA]</scope>
</reference>
<dbReference type="InterPro" id="IPR050242">
    <property type="entry name" value="JAMM_MPN+_peptidase_M67A"/>
</dbReference>
<dbReference type="EMBL" id="WVUK01000045">
    <property type="protein sequence ID" value="KAF7495775.1"/>
    <property type="molecule type" value="Genomic_DNA"/>
</dbReference>
<gene>
    <name evidence="4" type="ORF">SSS_2973</name>
</gene>
<dbReference type="OrthoDB" id="167806at2759"/>
<dbReference type="Pfam" id="PF01398">
    <property type="entry name" value="JAB"/>
    <property type="match status" value="1"/>
</dbReference>
<dbReference type="InterPro" id="IPR000555">
    <property type="entry name" value="JAMM/MPN+_dom"/>
</dbReference>
<evidence type="ECO:0000313" key="4">
    <source>
        <dbReference type="EMBL" id="KAF7495775.1"/>
    </source>
</evidence>
<evidence type="ECO:0000313" key="5">
    <source>
        <dbReference type="EnsemblMetazoa" id="KAF7495775.1"/>
    </source>
</evidence>
<protein>
    <submittedName>
        <fullName evidence="4">MPN domain-containing protein</fullName>
    </submittedName>
</protein>
<dbReference type="SUPFAM" id="SSF102712">
    <property type="entry name" value="JAB1/MPN domain"/>
    <property type="match status" value="1"/>
</dbReference>
<dbReference type="Proteomes" id="UP000070412">
    <property type="component" value="Unassembled WGS sequence"/>
</dbReference>
<dbReference type="Pfam" id="PF18755">
    <property type="entry name" value="RAMA"/>
    <property type="match status" value="1"/>
</dbReference>
<dbReference type="GO" id="GO:0008237">
    <property type="term" value="F:metallopeptidase activity"/>
    <property type="evidence" value="ECO:0007669"/>
    <property type="project" value="InterPro"/>
</dbReference>
<feature type="compositionally biased region" description="Acidic residues" evidence="1">
    <location>
        <begin position="76"/>
        <end position="87"/>
    </location>
</feature>
<feature type="region of interest" description="Disordered" evidence="1">
    <location>
        <begin position="1"/>
        <end position="161"/>
    </location>
</feature>
<evidence type="ECO:0000313" key="6">
    <source>
        <dbReference type="Proteomes" id="UP000070412"/>
    </source>
</evidence>
<feature type="domain" description="JAB1/MPN/MOV34 metalloenzyme" evidence="2">
    <location>
        <begin position="537"/>
        <end position="633"/>
    </location>
</feature>
<feature type="compositionally biased region" description="Acidic residues" evidence="1">
    <location>
        <begin position="1"/>
        <end position="17"/>
    </location>
</feature>
<dbReference type="PANTHER" id="PTHR10410">
    <property type="entry name" value="EUKARYOTIC TRANSLATION INITIATION FACTOR 3 -RELATED"/>
    <property type="match status" value="1"/>
</dbReference>
<dbReference type="EnsemblMetazoa" id="SSS_2973s_mrna">
    <property type="protein sequence ID" value="KAF7495775.1"/>
    <property type="gene ID" value="SSS_2973"/>
</dbReference>
<name>A0A834REK4_SARSC</name>
<feature type="compositionally biased region" description="Acidic residues" evidence="1">
    <location>
        <begin position="41"/>
        <end position="68"/>
    </location>
</feature>
<feature type="domain" description="RAMA" evidence="3">
    <location>
        <begin position="242"/>
        <end position="347"/>
    </location>
</feature>
<keyword evidence="6" id="KW-1185">Reference proteome</keyword>
<sequence length="816" mass="92491">MDNEPSSDLDPDQDENNQDQIEINDMKIGKGDKKLIRNDCHDEDDDDDDEEDDEDNDDGKEENEDNNGEVERMMIDGEDDDDDDDDGGGGKAYPDENLDNDSDQNDEIDEKTQSNTQDEIVFEAKSSKQFEQQNLVGKSNNDSLNAINLDGDGDEDEADDEDVDGCIINEDDIEEEEDEIVDDEEILDDLSKKLADDDNGTELRIKRMKASNSSPFSSRSATTSSVSIDQLSMMPQVTTHVGRKPLNGPPCSLKTLVDDRILEPLNGSLTYEIFEQKFFGDLLTNGFIRLSGTNQVFANPSSWANYCRSTIPSTSRDQKNYGSAWSIIRYLGKRLDSYKLRWYRKQKKQFISNGSFSSTNEDSNNSFQKISQSSSSSSLNLNNQHKSNNRQNNHLINSSSPNLDGCNFPSISGSPMMMPTSIASSTNGLGLVGGSNNTSSRALSNSNQHQFSTPIQMSRSNAEYKNLFTMYNRERLYKLDKISAGDMEIQSENFLDENLINFNSIDINNKELVLDDKIKIGCVPFNNVFCLQPFLVAISTNVLLLIDFHSHLLSTEIKGYLAGTWNPRTQLLSISQAYPIRCSNEKDLPNYLSKIKQQLVQKNLILVGWYHSHPQSPPHPTIKDIKNQLKYQKKLLYNKKDSREYSPCVGLICSPFYRKSQSRSSAKKIDLDANNTTANNALDGDDSSLVANKDESNKMNSLFQMFWVMPIFTMGNRNIGRPMQISYTIARDAFLTQDLLVEMRIMASHFSSNKNFIKFNDDFDTDHSYWDKLKESLRSKLPRDLVEQQSQTVQNDIQQQALMHFWSFLKNLLLIS</sequence>
<dbReference type="Gene3D" id="3.40.140.10">
    <property type="entry name" value="Cytidine Deaminase, domain 2"/>
    <property type="match status" value="1"/>
</dbReference>
<proteinExistence type="predicted"/>
<feature type="compositionally biased region" description="Low complexity" evidence="1">
    <location>
        <begin position="363"/>
        <end position="393"/>
    </location>
</feature>
<evidence type="ECO:0000259" key="2">
    <source>
        <dbReference type="Pfam" id="PF01398"/>
    </source>
</evidence>
<evidence type="ECO:0000256" key="1">
    <source>
        <dbReference type="SAM" id="MobiDB-lite"/>
    </source>
</evidence>
<dbReference type="AlphaFoldDB" id="A0A834REK4"/>
<dbReference type="InterPro" id="IPR040843">
    <property type="entry name" value="RAMA"/>
</dbReference>
<feature type="region of interest" description="Disordered" evidence="1">
    <location>
        <begin position="353"/>
        <end position="401"/>
    </location>
</feature>
<feature type="compositionally biased region" description="Polar residues" evidence="1">
    <location>
        <begin position="353"/>
        <end position="362"/>
    </location>
</feature>
<reference evidence="5" key="3">
    <citation type="submission" date="2022-06" db="UniProtKB">
        <authorList>
            <consortium name="EnsemblMetazoa"/>
        </authorList>
    </citation>
    <scope>IDENTIFICATION</scope>
</reference>
<organism evidence="4">
    <name type="scientific">Sarcoptes scabiei</name>
    <name type="common">Itch mite</name>
    <name type="synonym">Acarus scabiei</name>
    <dbReference type="NCBI Taxonomy" id="52283"/>
    <lineage>
        <taxon>Eukaryota</taxon>
        <taxon>Metazoa</taxon>
        <taxon>Ecdysozoa</taxon>
        <taxon>Arthropoda</taxon>
        <taxon>Chelicerata</taxon>
        <taxon>Arachnida</taxon>
        <taxon>Acari</taxon>
        <taxon>Acariformes</taxon>
        <taxon>Sarcoptiformes</taxon>
        <taxon>Astigmata</taxon>
        <taxon>Psoroptidia</taxon>
        <taxon>Sarcoptoidea</taxon>
        <taxon>Sarcoptidae</taxon>
        <taxon>Sarcoptinae</taxon>
        <taxon>Sarcoptes</taxon>
    </lineage>
</organism>
<accession>A0A834REK4</accession>
<feature type="compositionally biased region" description="Polar residues" evidence="1">
    <location>
        <begin position="127"/>
        <end position="146"/>
    </location>
</feature>
<reference evidence="4" key="2">
    <citation type="submission" date="2020-01" db="EMBL/GenBank/DDBJ databases">
        <authorList>
            <person name="Korhonen P.K.K."/>
            <person name="Guangxu M.G."/>
            <person name="Wang T.W."/>
            <person name="Stroehlein A.J.S."/>
            <person name="Young N.D."/>
            <person name="Ang C.-S.A."/>
            <person name="Fernando D.W.F."/>
            <person name="Lu H.L."/>
            <person name="Taylor S.T."/>
            <person name="Ehtesham M.E.M."/>
            <person name="Najaraj S.H.N."/>
            <person name="Harsha G.H.G."/>
            <person name="Madugundu A.M."/>
            <person name="Renuse S.R."/>
            <person name="Holt D.H."/>
            <person name="Pandey A.P."/>
            <person name="Papenfuss A.P."/>
            <person name="Gasser R.B.G."/>
            <person name="Fischer K.F."/>
        </authorList>
    </citation>
    <scope>NUCLEOTIDE SEQUENCE</scope>
    <source>
        <strain evidence="4">SSS_KF_BRIS2020</strain>
    </source>
</reference>
<evidence type="ECO:0000259" key="3">
    <source>
        <dbReference type="Pfam" id="PF18755"/>
    </source>
</evidence>
<feature type="compositionally biased region" description="Basic and acidic residues" evidence="1">
    <location>
        <begin position="24"/>
        <end position="40"/>
    </location>
</feature>